<dbReference type="Pfam" id="PF10435">
    <property type="entry name" value="BetaGal_dom2"/>
    <property type="match status" value="1"/>
</dbReference>
<evidence type="ECO:0000256" key="2">
    <source>
        <dbReference type="ARBA" id="ARBA00009809"/>
    </source>
</evidence>
<dbReference type="SUPFAM" id="SSF49785">
    <property type="entry name" value="Galactose-binding domain-like"/>
    <property type="match status" value="2"/>
</dbReference>
<proteinExistence type="inferred from homology"/>
<evidence type="ECO:0000256" key="3">
    <source>
        <dbReference type="ARBA" id="ARBA00012756"/>
    </source>
</evidence>
<dbReference type="PRINTS" id="PR00742">
    <property type="entry name" value="GLHYDRLASE35"/>
</dbReference>
<dbReference type="InterPro" id="IPR037110">
    <property type="entry name" value="Betagal_dom2_sf"/>
</dbReference>
<evidence type="ECO:0000256" key="1">
    <source>
        <dbReference type="ARBA" id="ARBA00001412"/>
    </source>
</evidence>
<dbReference type="FunFam" id="3.20.20.80:FF:000040">
    <property type="entry name" value="Beta-galactosidase A"/>
    <property type="match status" value="1"/>
</dbReference>
<dbReference type="Gene3D" id="2.60.390.10">
    <property type="entry name" value="Beta-galactosidase, domain 3"/>
    <property type="match status" value="1"/>
</dbReference>
<organism evidence="11 12">
    <name type="scientific">Gnomoniopsis smithogilvyi</name>
    <dbReference type="NCBI Taxonomy" id="1191159"/>
    <lineage>
        <taxon>Eukaryota</taxon>
        <taxon>Fungi</taxon>
        <taxon>Dikarya</taxon>
        <taxon>Ascomycota</taxon>
        <taxon>Pezizomycotina</taxon>
        <taxon>Sordariomycetes</taxon>
        <taxon>Sordariomycetidae</taxon>
        <taxon>Diaporthales</taxon>
        <taxon>Gnomoniaceae</taxon>
        <taxon>Gnomoniopsis</taxon>
    </lineage>
</organism>
<evidence type="ECO:0000256" key="5">
    <source>
        <dbReference type="ARBA" id="ARBA00022801"/>
    </source>
</evidence>
<dbReference type="Pfam" id="PF13364">
    <property type="entry name" value="BetaGal_ABD2"/>
    <property type="match status" value="2"/>
</dbReference>
<name>A0A9W9CXV3_9PEZI</name>
<comment type="similarity">
    <text evidence="2 8">Belongs to the glycosyl hydrolase 35 family.</text>
</comment>
<dbReference type="EC" id="3.2.1.23" evidence="3"/>
<dbReference type="InterPro" id="IPR025300">
    <property type="entry name" value="BetaGal_jelly_roll_dom"/>
</dbReference>
<dbReference type="Gene3D" id="2.102.20.10">
    <property type="entry name" value="Beta-galactosidase, domain 2"/>
    <property type="match status" value="1"/>
</dbReference>
<comment type="catalytic activity">
    <reaction evidence="1">
        <text>Hydrolysis of terminal non-reducing beta-D-galactose residues in beta-D-galactosides.</text>
        <dbReference type="EC" id="3.2.1.23"/>
    </reaction>
</comment>
<dbReference type="SUPFAM" id="SSF117100">
    <property type="entry name" value="Beta-galactosidase LacA, domain 3"/>
    <property type="match status" value="1"/>
</dbReference>
<dbReference type="InterPro" id="IPR025972">
    <property type="entry name" value="BetaGal_dom3"/>
</dbReference>
<protein>
    <recommendedName>
        <fullName evidence="3">beta-galactosidase</fullName>
        <ecNumber evidence="3">3.2.1.23</ecNumber>
    </recommendedName>
</protein>
<feature type="domain" description="Beta-galactosidase" evidence="10">
    <location>
        <begin position="380"/>
        <end position="559"/>
    </location>
</feature>
<dbReference type="AlphaFoldDB" id="A0A9W9CXV3"/>
<dbReference type="SUPFAM" id="SSF51445">
    <property type="entry name" value="(Trans)glycosidases"/>
    <property type="match status" value="1"/>
</dbReference>
<keyword evidence="4 9" id="KW-0732">Signal</keyword>
<dbReference type="InterPro" id="IPR017853">
    <property type="entry name" value="GH"/>
</dbReference>
<evidence type="ECO:0000259" key="10">
    <source>
        <dbReference type="SMART" id="SM01029"/>
    </source>
</evidence>
<evidence type="ECO:0000256" key="4">
    <source>
        <dbReference type="ARBA" id="ARBA00022729"/>
    </source>
</evidence>
<evidence type="ECO:0000256" key="6">
    <source>
        <dbReference type="ARBA" id="ARBA00023180"/>
    </source>
</evidence>
<dbReference type="Gene3D" id="3.20.20.80">
    <property type="entry name" value="Glycosidases"/>
    <property type="match status" value="1"/>
</dbReference>
<dbReference type="InterPro" id="IPR008979">
    <property type="entry name" value="Galactose-bd-like_sf"/>
</dbReference>
<evidence type="ECO:0000256" key="9">
    <source>
        <dbReference type="SAM" id="SignalP"/>
    </source>
</evidence>
<dbReference type="PROSITE" id="PS51257">
    <property type="entry name" value="PROKAR_LIPOPROTEIN"/>
    <property type="match status" value="1"/>
</dbReference>
<keyword evidence="5" id="KW-0378">Hydrolase</keyword>
<dbReference type="Pfam" id="PF01301">
    <property type="entry name" value="Glyco_hydro_35"/>
    <property type="match status" value="1"/>
</dbReference>
<keyword evidence="12" id="KW-1185">Reference proteome</keyword>
<sequence length="1002" mass="107796">MRSFVCLIGFLAWLACVASATSNNLTDLVEWDHYSLSVNGQRVFINSGEFHYQRLPVPELWPDIFQKLKANGFNAASVYFFWSYHSPSKGVFDFETSGKNLQALFSAAKDAGIWIIARAGPYCNAETNAGGLALYGTDGSFGTVRTADETYYESWLPWVQEIGAVIAANQITEGGPVILNQIENELQETTHSATNTLVLYMEQIEAAFQAAGVVVPSTSNEKGMRSESWSVDYEDVGGSVNVYGLDSYPGGLSCTNPASGFTLLRTYYQWFQNYSSSQPEYLPEFLGGYFTAWGSGTFYDTCASYHDPAYPDLFYKNNIAERVTMQSFYMTYGGTNWGHSAAPVVYTSYDYSAPIRETRQLWSKALQTKLINFFATSTPDLLKTEMIGNGTGYQVDTDDIFTFLLQNPDSAASFLFTQQDVSSSSGNVTFTATLNTTLGAVDVPNVSLFGHQSRILVTDYALGNHTLLYSSADIATYGIFDDAVVIVQYLKTGQTGEFAFKNEAGLTYTIHGPGSSFASSNSSTAGQAFTWTQEAGATIVTFSNGVSAWLLSQETAWTFWAPSTSADVYGSPDQKIFILGSYLVRNASVSGNVLSVSGDNNVTTTIEAYVGSAPIETISWNGIALAATQTTYGTYTATIPGTEIRNITLPALTNWESADSLPEASPTFDDSAWTIANKTTSQAYYAPLTLPVLFSSDYGYYVGAKVYRGYFPASTNYTTVAITASGGSGFGWTAWLNGVLVGGDTGNTSVLETTSANLTLPSAALSTDASTPNVLTVLVDYHGHDETSVAGGLAVPRGLWGAQLLPGTNTTSTGFTQWKIQGNAGGGAANLDPVRGPMNEGGLYGERLGWHLPGFDPASSYPASLGVWDDSTPLVGLNESGVRFYTTTFDLDIDADLDAPLGLSFTAAEGTVARVMFWINGYQYGKYVPHIGPQTVFPVPPGILNNQGANYLAVSLWAMTDAGASLEGIELVNYGLYQTDFGFGDIDGAALQPGWTDRSAFV</sequence>
<reference evidence="11" key="1">
    <citation type="submission" date="2022-10" db="EMBL/GenBank/DDBJ databases">
        <title>Tapping the CABI collections for fungal endophytes: first genome assemblies for Collariella, Neodidymelliopsis, Ascochyta clinopodiicola, Didymella pomorum, Didymosphaeria variabile, Neocosmospora piperis and Neocucurbitaria cava.</title>
        <authorList>
            <person name="Hill R."/>
        </authorList>
    </citation>
    <scope>NUCLEOTIDE SEQUENCE</scope>
    <source>
        <strain evidence="11">IMI 355082</strain>
    </source>
</reference>
<dbReference type="Gene3D" id="2.60.120.260">
    <property type="entry name" value="Galactose-binding domain-like"/>
    <property type="match status" value="2"/>
</dbReference>
<dbReference type="SMART" id="SM01029">
    <property type="entry name" value="BetaGal_dom2"/>
    <property type="match status" value="1"/>
</dbReference>
<dbReference type="GO" id="GO:0005975">
    <property type="term" value="P:carbohydrate metabolic process"/>
    <property type="evidence" value="ECO:0007669"/>
    <property type="project" value="InterPro"/>
</dbReference>
<dbReference type="InterPro" id="IPR001944">
    <property type="entry name" value="Glycoside_Hdrlase_35"/>
</dbReference>
<keyword evidence="7" id="KW-0326">Glycosidase</keyword>
<keyword evidence="6" id="KW-0325">Glycoprotein</keyword>
<dbReference type="GO" id="GO:0004565">
    <property type="term" value="F:beta-galactosidase activity"/>
    <property type="evidence" value="ECO:0007669"/>
    <property type="project" value="UniProtKB-EC"/>
</dbReference>
<dbReference type="Pfam" id="PF13363">
    <property type="entry name" value="BetaGal_dom3"/>
    <property type="match status" value="1"/>
</dbReference>
<dbReference type="InterPro" id="IPR018954">
    <property type="entry name" value="Betagal_dom2"/>
</dbReference>
<evidence type="ECO:0000256" key="7">
    <source>
        <dbReference type="ARBA" id="ARBA00023295"/>
    </source>
</evidence>
<dbReference type="PANTHER" id="PTHR23421">
    <property type="entry name" value="BETA-GALACTOSIDASE RELATED"/>
    <property type="match status" value="1"/>
</dbReference>
<comment type="caution">
    <text evidence="11">The sequence shown here is derived from an EMBL/GenBank/DDBJ whole genome shotgun (WGS) entry which is preliminary data.</text>
</comment>
<dbReference type="InterPro" id="IPR031330">
    <property type="entry name" value="Gly_Hdrlase_35_cat"/>
</dbReference>
<feature type="chain" id="PRO_5040774010" description="beta-galactosidase" evidence="9">
    <location>
        <begin position="21"/>
        <end position="1002"/>
    </location>
</feature>
<evidence type="ECO:0000256" key="8">
    <source>
        <dbReference type="RuleBase" id="RU003679"/>
    </source>
</evidence>
<dbReference type="InterPro" id="IPR036833">
    <property type="entry name" value="BetaGal_dom3_sf"/>
</dbReference>
<accession>A0A9W9CXV3</accession>
<gene>
    <name evidence="11" type="ORF">N0V93_005244</name>
</gene>
<feature type="signal peptide" evidence="9">
    <location>
        <begin position="1"/>
        <end position="20"/>
    </location>
</feature>
<evidence type="ECO:0000313" key="11">
    <source>
        <dbReference type="EMBL" id="KAJ4391625.1"/>
    </source>
</evidence>
<dbReference type="OrthoDB" id="1657402at2759"/>
<dbReference type="SUPFAM" id="SSF51011">
    <property type="entry name" value="Glycosyl hydrolase domain"/>
    <property type="match status" value="1"/>
</dbReference>
<evidence type="ECO:0000313" key="12">
    <source>
        <dbReference type="Proteomes" id="UP001140453"/>
    </source>
</evidence>
<dbReference type="Proteomes" id="UP001140453">
    <property type="component" value="Unassembled WGS sequence"/>
</dbReference>
<dbReference type="EMBL" id="JAPEVB010000003">
    <property type="protein sequence ID" value="KAJ4391625.1"/>
    <property type="molecule type" value="Genomic_DNA"/>
</dbReference>